<accession>A0A922JND7</accession>
<evidence type="ECO:0000313" key="2">
    <source>
        <dbReference type="Proteomes" id="UP000811246"/>
    </source>
</evidence>
<evidence type="ECO:0000313" key="1">
    <source>
        <dbReference type="EMBL" id="KAG6714786.1"/>
    </source>
</evidence>
<organism evidence="1 2">
    <name type="scientific">Carya illinoinensis</name>
    <name type="common">Pecan</name>
    <dbReference type="NCBI Taxonomy" id="32201"/>
    <lineage>
        <taxon>Eukaryota</taxon>
        <taxon>Viridiplantae</taxon>
        <taxon>Streptophyta</taxon>
        <taxon>Embryophyta</taxon>
        <taxon>Tracheophyta</taxon>
        <taxon>Spermatophyta</taxon>
        <taxon>Magnoliopsida</taxon>
        <taxon>eudicotyledons</taxon>
        <taxon>Gunneridae</taxon>
        <taxon>Pentapetalae</taxon>
        <taxon>rosids</taxon>
        <taxon>fabids</taxon>
        <taxon>Fagales</taxon>
        <taxon>Juglandaceae</taxon>
        <taxon>Carya</taxon>
    </lineage>
</organism>
<sequence>MKASQRRRKNKLVRILDDSRQWQEGYNKEKVILDYFRDLFTFANPSASLEFLSVLRGRVTPQMNEELIREYTKLEVKDALQQMHHSKAPGPDGMSPIFFQKSWHVVGQSVIAAVLQALN</sequence>
<dbReference type="AlphaFoldDB" id="A0A922JND7"/>
<dbReference type="EMBL" id="CM031829">
    <property type="protein sequence ID" value="KAG6714786.1"/>
    <property type="molecule type" value="Genomic_DNA"/>
</dbReference>
<protein>
    <recommendedName>
        <fullName evidence="3">Reverse transcriptase</fullName>
    </recommendedName>
</protein>
<comment type="caution">
    <text evidence="1">The sequence shown here is derived from an EMBL/GenBank/DDBJ whole genome shotgun (WGS) entry which is preliminary data.</text>
</comment>
<name>A0A922JND7_CARIL</name>
<gene>
    <name evidence="1" type="ORF">I3842_05G219400</name>
</gene>
<proteinExistence type="predicted"/>
<dbReference type="Proteomes" id="UP000811246">
    <property type="component" value="Chromosome 5"/>
</dbReference>
<reference evidence="1" key="1">
    <citation type="submission" date="2021-01" db="EMBL/GenBank/DDBJ databases">
        <authorList>
            <person name="Lovell J.T."/>
            <person name="Bentley N."/>
            <person name="Bhattarai G."/>
            <person name="Jenkins J.W."/>
            <person name="Sreedasyam A."/>
            <person name="Alarcon Y."/>
            <person name="Bock C."/>
            <person name="Boston L."/>
            <person name="Carlson J."/>
            <person name="Cervantes K."/>
            <person name="Clermont K."/>
            <person name="Krom N."/>
            <person name="Kubenka K."/>
            <person name="Mamidi S."/>
            <person name="Mattison C."/>
            <person name="Monteros M."/>
            <person name="Pisani C."/>
            <person name="Plott C."/>
            <person name="Rajasekar S."/>
            <person name="Rhein H.S."/>
            <person name="Rohla C."/>
            <person name="Song M."/>
            <person name="Hilaire R.S."/>
            <person name="Shu S."/>
            <person name="Wells L."/>
            <person name="Wang X."/>
            <person name="Webber J."/>
            <person name="Heerema R.J."/>
            <person name="Klein P."/>
            <person name="Conner P."/>
            <person name="Grauke L."/>
            <person name="Grimwood J."/>
            <person name="Schmutz J."/>
            <person name="Randall J.J."/>
        </authorList>
    </citation>
    <scope>NUCLEOTIDE SEQUENCE</scope>
    <source>
        <tissue evidence="1">Leaf</tissue>
    </source>
</reference>
<evidence type="ECO:0008006" key="3">
    <source>
        <dbReference type="Google" id="ProtNLM"/>
    </source>
</evidence>